<feature type="chain" id="PRO_5046504816" evidence="1">
    <location>
        <begin position="23"/>
        <end position="315"/>
    </location>
</feature>
<keyword evidence="4" id="KW-1185">Reference proteome</keyword>
<comment type="caution">
    <text evidence="3">The sequence shown here is derived from an EMBL/GenBank/DDBJ whole genome shotgun (WGS) entry which is preliminary data.</text>
</comment>
<accession>A0ABS7ZU35</accession>
<evidence type="ECO:0000313" key="4">
    <source>
        <dbReference type="Proteomes" id="UP000714380"/>
    </source>
</evidence>
<sequence>MCRLNAVAISLSLLLFAASASAQIYRWVDDNGRVQFSDKPHSQQAEVVKLRSSASGWKPLNIEVIQQGSLQGGSARLDEAKVQRDVNLVYRFYDEVIYFDFYRQVPVKIHLLPNRAEYIAFVRKAMGADGSQSLGLYVPSLHEIAVYIHEDEIGGLESTYATIRHEASHAILHSLAERMPLWLNEGMAEQMETLVATDGELAILPHRNNRAVCLQRRQRVGDVLAFVEIKSDRWQKANLAEGTNQSMAGQLVYFLLSRPYGRSLITRLLQDYKRGVNVRSYYLLDEHYIGGRQTLNIHWRQWLSDDMRAPAEIRF</sequence>
<gene>
    <name evidence="3" type="ORF">I9W95_16580</name>
</gene>
<protein>
    <submittedName>
        <fullName evidence="3">DUF4124 domain-containing protein</fullName>
    </submittedName>
</protein>
<dbReference type="InterPro" id="IPR025392">
    <property type="entry name" value="DUF4124"/>
</dbReference>
<proteinExistence type="predicted"/>
<feature type="domain" description="DUF4124" evidence="2">
    <location>
        <begin position="11"/>
        <end position="53"/>
    </location>
</feature>
<dbReference type="EMBL" id="JAEDAH010000102">
    <property type="protein sequence ID" value="MCA6065214.1"/>
    <property type="molecule type" value="Genomic_DNA"/>
</dbReference>
<keyword evidence="1" id="KW-0732">Signal</keyword>
<organism evidence="3 4">
    <name type="scientific">Thalassolituus marinus</name>
    <dbReference type="NCBI Taxonomy" id="671053"/>
    <lineage>
        <taxon>Bacteria</taxon>
        <taxon>Pseudomonadati</taxon>
        <taxon>Pseudomonadota</taxon>
        <taxon>Gammaproteobacteria</taxon>
        <taxon>Oceanospirillales</taxon>
        <taxon>Oceanospirillaceae</taxon>
        <taxon>Thalassolituus</taxon>
    </lineage>
</organism>
<name>A0ABS7ZU35_9GAMM</name>
<dbReference type="Pfam" id="PF13511">
    <property type="entry name" value="DUF4124"/>
    <property type="match status" value="1"/>
</dbReference>
<reference evidence="3 4" key="1">
    <citation type="submission" date="2020-12" db="EMBL/GenBank/DDBJ databases">
        <title>Novel Thalassolituus-related marine hydrocarbonoclastic bacteria mediated algae-derived hydrocarbons mineralization in twilight zone of the northern South China Sea.</title>
        <authorList>
            <person name="Dong C."/>
        </authorList>
    </citation>
    <scope>NUCLEOTIDE SEQUENCE [LARGE SCALE GENOMIC DNA]</scope>
    <source>
        <strain evidence="3 4">IMCC1826</strain>
    </source>
</reference>
<evidence type="ECO:0000313" key="3">
    <source>
        <dbReference type="EMBL" id="MCA6065214.1"/>
    </source>
</evidence>
<dbReference type="RefSeq" id="WP_225676938.1">
    <property type="nucleotide sequence ID" value="NZ_JAEDAH010000102.1"/>
</dbReference>
<evidence type="ECO:0000259" key="2">
    <source>
        <dbReference type="Pfam" id="PF13511"/>
    </source>
</evidence>
<feature type="signal peptide" evidence="1">
    <location>
        <begin position="1"/>
        <end position="22"/>
    </location>
</feature>
<dbReference type="Proteomes" id="UP000714380">
    <property type="component" value="Unassembled WGS sequence"/>
</dbReference>
<evidence type="ECO:0000256" key="1">
    <source>
        <dbReference type="SAM" id="SignalP"/>
    </source>
</evidence>